<evidence type="ECO:0000313" key="2">
    <source>
        <dbReference type="Proteomes" id="UP000008461"/>
    </source>
</evidence>
<evidence type="ECO:0000313" key="1">
    <source>
        <dbReference type="EMBL" id="AEE53055.1"/>
    </source>
</evidence>
<dbReference type="HOGENOM" id="CLU_753911_0_0_10"/>
<dbReference type="InterPro" id="IPR045756">
    <property type="entry name" value="DUF6183"/>
</dbReference>
<dbReference type="EMBL" id="CP002691">
    <property type="protein sequence ID" value="AEE53055.1"/>
    <property type="molecule type" value="Genomic_DNA"/>
</dbReference>
<reference key="2">
    <citation type="submission" date="2011-04" db="EMBL/GenBank/DDBJ databases">
        <title>Complete sequence of chromosome of Haliscomenobacter hydrossis DSM 1100.</title>
        <authorList>
            <consortium name="US DOE Joint Genome Institute (JGI-PGF)"/>
            <person name="Lucas S."/>
            <person name="Han J."/>
            <person name="Lapidus A."/>
            <person name="Bruce D."/>
            <person name="Goodwin L."/>
            <person name="Pitluck S."/>
            <person name="Peters L."/>
            <person name="Kyrpides N."/>
            <person name="Mavromatis K."/>
            <person name="Ivanova N."/>
            <person name="Ovchinnikova G."/>
            <person name="Pagani I."/>
            <person name="Daligault H."/>
            <person name="Detter J.C."/>
            <person name="Han C."/>
            <person name="Land M."/>
            <person name="Hauser L."/>
            <person name="Markowitz V."/>
            <person name="Cheng J.-F."/>
            <person name="Hugenholtz P."/>
            <person name="Woyke T."/>
            <person name="Wu D."/>
            <person name="Verbarg S."/>
            <person name="Frueling A."/>
            <person name="Brambilla E."/>
            <person name="Klenk H.-P."/>
            <person name="Eisen J.A."/>
        </authorList>
    </citation>
    <scope>NUCLEOTIDE SEQUENCE</scope>
    <source>
        <strain>DSM 1100</strain>
    </source>
</reference>
<organism evidence="1 2">
    <name type="scientific">Haliscomenobacter hydrossis (strain ATCC 27775 / DSM 1100 / LMG 10767 / O)</name>
    <dbReference type="NCBI Taxonomy" id="760192"/>
    <lineage>
        <taxon>Bacteria</taxon>
        <taxon>Pseudomonadati</taxon>
        <taxon>Bacteroidota</taxon>
        <taxon>Saprospiria</taxon>
        <taxon>Saprospirales</taxon>
        <taxon>Haliscomenobacteraceae</taxon>
        <taxon>Haliscomenobacter</taxon>
    </lineage>
</organism>
<dbReference type="OrthoDB" id="3872040at2"/>
<dbReference type="AlphaFoldDB" id="F4L5Z5"/>
<proteinExistence type="predicted"/>
<dbReference type="KEGG" id="hhy:Halhy_5229"/>
<name>F4L5Z5_HALH1</name>
<protein>
    <submittedName>
        <fullName evidence="1">Uncharacterized protein</fullName>
    </submittedName>
</protein>
<reference evidence="1 2" key="1">
    <citation type="journal article" date="2011" name="Stand. Genomic Sci.">
        <title>Complete genome sequence of Haliscomenobacter hydrossis type strain (O).</title>
        <authorList>
            <consortium name="US DOE Joint Genome Institute (JGI-PGF)"/>
            <person name="Daligault H."/>
            <person name="Lapidus A."/>
            <person name="Zeytun A."/>
            <person name="Nolan M."/>
            <person name="Lucas S."/>
            <person name="Del Rio T.G."/>
            <person name="Tice H."/>
            <person name="Cheng J.F."/>
            <person name="Tapia R."/>
            <person name="Han C."/>
            <person name="Goodwin L."/>
            <person name="Pitluck S."/>
            <person name="Liolios K."/>
            <person name="Pagani I."/>
            <person name="Ivanova N."/>
            <person name="Huntemann M."/>
            <person name="Mavromatis K."/>
            <person name="Mikhailova N."/>
            <person name="Pati A."/>
            <person name="Chen A."/>
            <person name="Palaniappan K."/>
            <person name="Land M."/>
            <person name="Hauser L."/>
            <person name="Brambilla E.M."/>
            <person name="Rohde M."/>
            <person name="Verbarg S."/>
            <person name="Goker M."/>
            <person name="Bristow J."/>
            <person name="Eisen J.A."/>
            <person name="Markowitz V."/>
            <person name="Hugenholtz P."/>
            <person name="Kyrpides N.C."/>
            <person name="Klenk H.P."/>
            <person name="Woyke T."/>
        </authorList>
    </citation>
    <scope>NUCLEOTIDE SEQUENCE [LARGE SCALE GENOMIC DNA]</scope>
    <source>
        <strain evidence="2">ATCC 27775 / DSM 1100 / LMG 10767 / O</strain>
    </source>
</reference>
<dbReference type="Pfam" id="PF19681">
    <property type="entry name" value="DUF6183"/>
    <property type="match status" value="1"/>
</dbReference>
<accession>F4L5Z5</accession>
<keyword evidence="2" id="KW-1185">Reference proteome</keyword>
<dbReference type="RefSeq" id="WP_013767590.1">
    <property type="nucleotide sequence ID" value="NC_015510.1"/>
</dbReference>
<dbReference type="Proteomes" id="UP000008461">
    <property type="component" value="Chromosome"/>
</dbReference>
<gene>
    <name evidence="1" type="ordered locus">Halhy_5229</name>
</gene>
<sequence>MKRDLNSIVNDYIIKSDYRALIVETEEIIKENPKSIIELIDLLNNQEVEFEWKRNQIRERFLYYLSLLEDDTQIKVTYEVARRYLEQIDIKELADKLCFFVSQDKLLNQIIKTKSEKRLEQFNRLLINELLLRGKSFSEDEKKIIIDSFSDFDFNWMGLELEKIEMGLPLRSYIQGGGGSSGIIFGLQSEEKFPYSFSDFSSIVLNKNTNTELNVLASMIAKEYIRLVEFGDFECFEEDIHDLEAEIICQLNYAENLSEDLKITFRGINARDVYKYLFNMALFGGAYERGEYGATSRINSWKVISGLIQKNYFESNKTDILKGMNEFVWTEFNCENNWFANEWIDLGIIGINHLEKKYAVIVISDTD</sequence>